<evidence type="ECO:0000313" key="1">
    <source>
        <dbReference type="EMBL" id="SDN95342.1"/>
    </source>
</evidence>
<dbReference type="AlphaFoldDB" id="A0A4R8VIS5"/>
<sequence length="103" mass="10774">MTTIELLYIAGCPNSVQALIRLQRAVDNTMHSNTVITSTLIDSAETAGQVLFAGSPTILVDGVDLFPTDGRTSDLACRIYVTPNGMAGAPTQEQIEAALAAHG</sequence>
<reference evidence="2 4" key="2">
    <citation type="submission" date="2019-03" db="EMBL/GenBank/DDBJ databases">
        <title>Genomics of glacier-inhabiting Cryobacterium strains.</title>
        <authorList>
            <person name="Liu Q."/>
            <person name="Xin Y.-H."/>
        </authorList>
    </citation>
    <scope>NUCLEOTIDE SEQUENCE [LARGE SCALE GENOMIC DNA]</scope>
    <source>
        <strain evidence="2 4">Hh8</strain>
    </source>
</reference>
<gene>
    <name evidence="2" type="ORF">E3O21_01095</name>
    <name evidence="1" type="ORF">SAMN05216368_108185</name>
</gene>
<organism evidence="1 3">
    <name type="scientific">Cryobacterium flavum</name>
    <dbReference type="NCBI Taxonomy" id="1424659"/>
    <lineage>
        <taxon>Bacteria</taxon>
        <taxon>Bacillati</taxon>
        <taxon>Actinomycetota</taxon>
        <taxon>Actinomycetes</taxon>
        <taxon>Micrococcales</taxon>
        <taxon>Microbacteriaceae</taxon>
        <taxon>Cryobacterium</taxon>
    </lineage>
</organism>
<keyword evidence="4" id="KW-1185">Reference proteome</keyword>
<evidence type="ECO:0000313" key="2">
    <source>
        <dbReference type="EMBL" id="TFB82282.1"/>
    </source>
</evidence>
<dbReference type="Proteomes" id="UP000199639">
    <property type="component" value="Unassembled WGS sequence"/>
</dbReference>
<dbReference type="RefSeq" id="WP_092341267.1">
    <property type="nucleotide sequence ID" value="NZ_SOFD01000002.1"/>
</dbReference>
<dbReference type="EMBL" id="FNIB01000008">
    <property type="protein sequence ID" value="SDN95342.1"/>
    <property type="molecule type" value="Genomic_DNA"/>
</dbReference>
<proteinExistence type="predicted"/>
<protein>
    <submittedName>
        <fullName evidence="2">Thioredoxin family protein</fullName>
    </submittedName>
</protein>
<evidence type="ECO:0000313" key="3">
    <source>
        <dbReference type="Proteomes" id="UP000199639"/>
    </source>
</evidence>
<dbReference type="STRING" id="1424659.SAMN05216368_108185"/>
<accession>A0A4R8VIS5</accession>
<evidence type="ECO:0000313" key="4">
    <source>
        <dbReference type="Proteomes" id="UP000298252"/>
    </source>
</evidence>
<reference evidence="1 3" key="1">
    <citation type="submission" date="2016-10" db="EMBL/GenBank/DDBJ databases">
        <authorList>
            <person name="Varghese N."/>
            <person name="Submissions S."/>
        </authorList>
    </citation>
    <scope>NUCLEOTIDE SEQUENCE [LARGE SCALE GENOMIC DNA]</scope>
    <source>
        <strain evidence="1 3">CGMCC 1.11215</strain>
    </source>
</reference>
<name>A0A4R8VIS5_9MICO</name>
<dbReference type="Proteomes" id="UP000298252">
    <property type="component" value="Unassembled WGS sequence"/>
</dbReference>
<dbReference type="EMBL" id="SOFD01000002">
    <property type="protein sequence ID" value="TFB82282.1"/>
    <property type="molecule type" value="Genomic_DNA"/>
</dbReference>